<keyword evidence="4" id="KW-1185">Reference proteome</keyword>
<dbReference type="Gene3D" id="3.40.50.2000">
    <property type="entry name" value="Glycogen Phosphorylase B"/>
    <property type="match status" value="2"/>
</dbReference>
<dbReference type="OrthoDB" id="9806653at2"/>
<feature type="domain" description="Glycosyl transferase family 1" evidence="1">
    <location>
        <begin position="190"/>
        <end position="361"/>
    </location>
</feature>
<evidence type="ECO:0000259" key="1">
    <source>
        <dbReference type="Pfam" id="PF00534"/>
    </source>
</evidence>
<dbReference type="eggNOG" id="COG0438">
    <property type="taxonomic scope" value="Bacteria"/>
</dbReference>
<dbReference type="CDD" id="cd03801">
    <property type="entry name" value="GT4_PimA-like"/>
    <property type="match status" value="1"/>
</dbReference>
<dbReference type="SUPFAM" id="SSF53756">
    <property type="entry name" value="UDP-Glycosyltransferase/glycogen phosphorylase"/>
    <property type="match status" value="1"/>
</dbReference>
<dbReference type="PANTHER" id="PTHR12526:SF638">
    <property type="entry name" value="SPORE COAT PROTEIN SA"/>
    <property type="match status" value="1"/>
</dbReference>
<protein>
    <submittedName>
        <fullName evidence="3">Glycosyltransferase</fullName>
    </submittedName>
</protein>
<gene>
    <name evidence="3" type="ORF">A33Q_4108</name>
</gene>
<dbReference type="RefSeq" id="WP_009033141.1">
    <property type="nucleotide sequence ID" value="NZ_ALWO02000052.1"/>
</dbReference>
<dbReference type="PANTHER" id="PTHR12526">
    <property type="entry name" value="GLYCOSYLTRANSFERASE"/>
    <property type="match status" value="1"/>
</dbReference>
<dbReference type="STRING" id="1189612.A33Q_4108"/>
<dbReference type="Proteomes" id="UP000006073">
    <property type="component" value="Unassembled WGS sequence"/>
</dbReference>
<comment type="caution">
    <text evidence="3">The sequence shown here is derived from an EMBL/GenBank/DDBJ whole genome shotgun (WGS) entry which is preliminary data.</text>
</comment>
<dbReference type="GO" id="GO:0016757">
    <property type="term" value="F:glycosyltransferase activity"/>
    <property type="evidence" value="ECO:0007669"/>
    <property type="project" value="InterPro"/>
</dbReference>
<dbReference type="EMBL" id="ALWO02000052">
    <property type="protein sequence ID" value="EOZ92015.1"/>
    <property type="molecule type" value="Genomic_DNA"/>
</dbReference>
<dbReference type="InterPro" id="IPR001296">
    <property type="entry name" value="Glyco_trans_1"/>
</dbReference>
<accession>S2D4P0</accession>
<dbReference type="AlphaFoldDB" id="S2D4P0"/>
<proteinExistence type="predicted"/>
<dbReference type="Pfam" id="PF13439">
    <property type="entry name" value="Glyco_transf_4"/>
    <property type="match status" value="1"/>
</dbReference>
<evidence type="ECO:0000259" key="2">
    <source>
        <dbReference type="Pfam" id="PF13439"/>
    </source>
</evidence>
<organism evidence="3 4">
    <name type="scientific">Indibacter alkaliphilus (strain CCUG 57479 / KCTC 22604 / LW1)</name>
    <dbReference type="NCBI Taxonomy" id="1189612"/>
    <lineage>
        <taxon>Bacteria</taxon>
        <taxon>Pseudomonadati</taxon>
        <taxon>Bacteroidota</taxon>
        <taxon>Cytophagia</taxon>
        <taxon>Cytophagales</taxon>
        <taxon>Cyclobacteriaceae</taxon>
    </lineage>
</organism>
<dbReference type="Pfam" id="PF00534">
    <property type="entry name" value="Glycos_transf_1"/>
    <property type="match status" value="1"/>
</dbReference>
<evidence type="ECO:0000313" key="3">
    <source>
        <dbReference type="EMBL" id="EOZ92015.1"/>
    </source>
</evidence>
<reference evidence="3 4" key="1">
    <citation type="journal article" date="2013" name="Genome Announc.">
        <title>Draft Genome Sequence of Indibacter alkaliphilus Strain LW1T, Isolated from Lonar Lake, a Haloalkaline Lake in the Buldana District of Maharashtra, India.</title>
        <authorList>
            <person name="Singh A."/>
            <person name="Kumar Jangir P."/>
            <person name="Sharma R."/>
            <person name="Singh A."/>
            <person name="Kumar Pinnaka A."/>
            <person name="Shivaji S."/>
        </authorList>
    </citation>
    <scope>NUCLEOTIDE SEQUENCE [LARGE SCALE GENOMIC DNA]</scope>
    <source>
        <strain evidence="4">CCUG 57479 / KCTC 22604 / LW1</strain>
    </source>
</reference>
<name>S2D4P0_INDAL</name>
<sequence>MSKKGKVIFLHSSSEKYGASKILLYVMNIFREMGYSTLIILPGDGPLVPEIEKQGFEYKIINLGILRRKHFHPKGILDRGKKLYTAYRFLDEIHEKEPISLIYSNTLAVIVGATFARRRGIPHVWHIHEIIESPKFLVKFLASRVDRSTKRPVVVSESVAKHWRKFLDTSKPEVIHNGIKINSFLKCQSDIREELGLNPDQKVITMIGRINPGKGQLFFLDIARKVIARNPNTKFLLVGDPYPGYESIENEINGRISVENLDNHVINLGFREDIPQILKTTDIFVLPSILPDSFPTVVLEAMASGKPVIATRSGGASEMVVDGKTGFLINIGDTHEASEKITQLCSDPRLAVQMGKRGQERILKAYSFEHFAEKMKKYICQILP</sequence>
<dbReference type="InterPro" id="IPR028098">
    <property type="entry name" value="Glyco_trans_4-like_N"/>
</dbReference>
<feature type="domain" description="Glycosyltransferase subfamily 4-like N-terminal" evidence="2">
    <location>
        <begin position="18"/>
        <end position="181"/>
    </location>
</feature>
<evidence type="ECO:0000313" key="4">
    <source>
        <dbReference type="Proteomes" id="UP000006073"/>
    </source>
</evidence>